<dbReference type="GO" id="GO:0016020">
    <property type="term" value="C:membrane"/>
    <property type="evidence" value="ECO:0007669"/>
    <property type="project" value="GOC"/>
</dbReference>
<evidence type="ECO:0000313" key="3">
    <source>
        <dbReference type="Proteomes" id="UP000036166"/>
    </source>
</evidence>
<dbReference type="InterPro" id="IPR007577">
    <property type="entry name" value="GlycoTrfase_DXD_sugar-bd_CS"/>
</dbReference>
<dbReference type="SUPFAM" id="SSF53448">
    <property type="entry name" value="Nucleotide-diphospho-sugar transferases"/>
    <property type="match status" value="1"/>
</dbReference>
<name>A0A0J6CCQ3_9BACT</name>
<dbReference type="GO" id="GO:0051999">
    <property type="term" value="P:mannosyl-inositol phosphorylceramide biosynthetic process"/>
    <property type="evidence" value="ECO:0007669"/>
    <property type="project" value="TreeGrafter"/>
</dbReference>
<dbReference type="InterPro" id="IPR029044">
    <property type="entry name" value="Nucleotide-diphossugar_trans"/>
</dbReference>
<dbReference type="PATRIC" id="fig|328812.4.peg.806"/>
<dbReference type="PANTHER" id="PTHR32385:SF15">
    <property type="entry name" value="INOSITOL PHOSPHOCERAMIDE MANNOSYLTRANSFERASE 1"/>
    <property type="match status" value="1"/>
</dbReference>
<accession>A0A0J6CCQ3</accession>
<dbReference type="Gene3D" id="3.90.550.20">
    <property type="match status" value="1"/>
</dbReference>
<comment type="caution">
    <text evidence="2">The sequence shown here is derived from an EMBL/GenBank/DDBJ whole genome shotgun (WGS) entry which is preliminary data.</text>
</comment>
<dbReference type="PANTHER" id="PTHR32385">
    <property type="entry name" value="MANNOSYL PHOSPHORYLINOSITOL CERAMIDE SYNTHASE"/>
    <property type="match status" value="1"/>
</dbReference>
<gene>
    <name evidence="2" type="ORF">ACM15_24500</name>
</gene>
<organism evidence="2 3">
    <name type="scientific">Parabacteroides goldsteinii</name>
    <dbReference type="NCBI Taxonomy" id="328812"/>
    <lineage>
        <taxon>Bacteria</taxon>
        <taxon>Pseudomonadati</taxon>
        <taxon>Bacteroidota</taxon>
        <taxon>Bacteroidia</taxon>
        <taxon>Bacteroidales</taxon>
        <taxon>Tannerellaceae</taxon>
        <taxon>Parabacteroides</taxon>
    </lineage>
</organism>
<protein>
    <submittedName>
        <fullName evidence="2">Glycosyl transferase</fullName>
    </submittedName>
</protein>
<dbReference type="AlphaFoldDB" id="A0A0J6CCQ3"/>
<proteinExistence type="predicted"/>
<evidence type="ECO:0000313" key="2">
    <source>
        <dbReference type="EMBL" id="KMM31085.1"/>
    </source>
</evidence>
<dbReference type="Pfam" id="PF04488">
    <property type="entry name" value="Gly_transf_sug"/>
    <property type="match status" value="1"/>
</dbReference>
<dbReference type="InterPro" id="IPR051706">
    <property type="entry name" value="Glycosyltransferase_domain"/>
</dbReference>
<reference evidence="2 3" key="1">
    <citation type="submission" date="2015-06" db="EMBL/GenBank/DDBJ databases">
        <title>Draft Genome Sequence of Parabacteroides goldsteinii with Putative Novel Metallo-Beta-Lactamases Isolated from a Blood Culture from a Human Patient.</title>
        <authorList>
            <person name="Krogh T.J."/>
            <person name="Agergaard C.N."/>
            <person name="Moller-Jensen J."/>
            <person name="Justesen U.S."/>
        </authorList>
    </citation>
    <scope>NUCLEOTIDE SEQUENCE [LARGE SCALE GENOMIC DNA]</scope>
    <source>
        <strain evidence="2 3">910340</strain>
    </source>
</reference>
<dbReference type="RefSeq" id="WP_048317789.1">
    <property type="nucleotide sequence ID" value="NZ_LFJV01000121.1"/>
</dbReference>
<dbReference type="GO" id="GO:0000030">
    <property type="term" value="F:mannosyltransferase activity"/>
    <property type="evidence" value="ECO:0007669"/>
    <property type="project" value="TreeGrafter"/>
</dbReference>
<keyword evidence="1 2" id="KW-0808">Transferase</keyword>
<dbReference type="Proteomes" id="UP000036166">
    <property type="component" value="Unassembled WGS sequence"/>
</dbReference>
<evidence type="ECO:0000256" key="1">
    <source>
        <dbReference type="ARBA" id="ARBA00022679"/>
    </source>
</evidence>
<dbReference type="EMBL" id="LFJV01000121">
    <property type="protein sequence ID" value="KMM31085.1"/>
    <property type="molecule type" value="Genomic_DNA"/>
</dbReference>
<sequence length="235" mass="28018">MIPKIIHYCWLSNDPIPDVLLKYMNSWKEHLPDYDFMLWNFDRFDINSSIWVKEAFENRKYAFAADYIRLYAVYHYGGIYLDMDVEVIKSFDSLLNNKSILGWETQKGIEGGIFGAEKEAVWLRDCLYYYNRRSFILPNGDMDMRPLPQIMFDILYEKYISTGILTLLSPDFLTSKSYETGEIIRTKNTYTIHHFAASWHGRKHKIYKVFKNIFGVRTACILSTFYKKLRFYSKK</sequence>